<dbReference type="AlphaFoldDB" id="A0A0B0P899"/>
<keyword evidence="2" id="KW-1185">Reference proteome</keyword>
<evidence type="ECO:0000313" key="1">
    <source>
        <dbReference type="EMBL" id="KHG20299.1"/>
    </source>
</evidence>
<dbReference type="EMBL" id="KN415381">
    <property type="protein sequence ID" value="KHG20299.1"/>
    <property type="molecule type" value="Genomic_DNA"/>
</dbReference>
<reference evidence="2" key="1">
    <citation type="submission" date="2014-09" db="EMBL/GenBank/DDBJ databases">
        <authorList>
            <person name="Mudge J."/>
            <person name="Ramaraj T."/>
            <person name="Lindquist I.E."/>
            <person name="Bharti A.K."/>
            <person name="Sundararajan A."/>
            <person name="Cameron C.T."/>
            <person name="Woodward J.E."/>
            <person name="May G.D."/>
            <person name="Brubaker C."/>
            <person name="Broadhvest J."/>
            <person name="Wilkins T.A."/>
        </authorList>
    </citation>
    <scope>NUCLEOTIDE SEQUENCE</scope>
    <source>
        <strain evidence="2">cv. AKA8401</strain>
    </source>
</reference>
<evidence type="ECO:0000313" key="2">
    <source>
        <dbReference type="Proteomes" id="UP000032142"/>
    </source>
</evidence>
<accession>A0A0B0P899</accession>
<protein>
    <submittedName>
        <fullName evidence="1">Uncharacterized protein</fullName>
    </submittedName>
</protein>
<dbReference type="Proteomes" id="UP000032142">
    <property type="component" value="Unassembled WGS sequence"/>
</dbReference>
<gene>
    <name evidence="1" type="ORF">F383_26337</name>
</gene>
<proteinExistence type="predicted"/>
<sequence>MVYGIYGLDLFWYVLSYDVSHVI</sequence>
<name>A0A0B0P899_GOSAR</name>
<organism evidence="1 2">
    <name type="scientific">Gossypium arboreum</name>
    <name type="common">Tree cotton</name>
    <name type="synonym">Gossypium nanking</name>
    <dbReference type="NCBI Taxonomy" id="29729"/>
    <lineage>
        <taxon>Eukaryota</taxon>
        <taxon>Viridiplantae</taxon>
        <taxon>Streptophyta</taxon>
        <taxon>Embryophyta</taxon>
        <taxon>Tracheophyta</taxon>
        <taxon>Spermatophyta</taxon>
        <taxon>Magnoliopsida</taxon>
        <taxon>eudicotyledons</taxon>
        <taxon>Gunneridae</taxon>
        <taxon>Pentapetalae</taxon>
        <taxon>rosids</taxon>
        <taxon>malvids</taxon>
        <taxon>Malvales</taxon>
        <taxon>Malvaceae</taxon>
        <taxon>Malvoideae</taxon>
        <taxon>Gossypium</taxon>
    </lineage>
</organism>